<evidence type="ECO:0000256" key="2">
    <source>
        <dbReference type="ARBA" id="ARBA00022679"/>
    </source>
</evidence>
<protein>
    <submittedName>
        <fullName evidence="6">Caffeoyl-CoA O-methyltransferase</fullName>
    </submittedName>
</protein>
<dbReference type="GO" id="GO:0032259">
    <property type="term" value="P:methylation"/>
    <property type="evidence" value="ECO:0007669"/>
    <property type="project" value="UniProtKB-KW"/>
</dbReference>
<dbReference type="AlphaFoldDB" id="A0A914X0T7"/>
<dbReference type="InterPro" id="IPR029063">
    <property type="entry name" value="SAM-dependent_MTases_sf"/>
</dbReference>
<evidence type="ECO:0000256" key="4">
    <source>
        <dbReference type="ARBA" id="ARBA00023453"/>
    </source>
</evidence>
<accession>A0A914X0T7</accession>
<dbReference type="InterPro" id="IPR050362">
    <property type="entry name" value="Cation-dep_OMT"/>
</dbReference>
<dbReference type="GO" id="GO:0008171">
    <property type="term" value="F:O-methyltransferase activity"/>
    <property type="evidence" value="ECO:0007669"/>
    <property type="project" value="InterPro"/>
</dbReference>
<organism evidence="5 6">
    <name type="scientific">Plectus sambesii</name>
    <dbReference type="NCBI Taxonomy" id="2011161"/>
    <lineage>
        <taxon>Eukaryota</taxon>
        <taxon>Metazoa</taxon>
        <taxon>Ecdysozoa</taxon>
        <taxon>Nematoda</taxon>
        <taxon>Chromadorea</taxon>
        <taxon>Plectida</taxon>
        <taxon>Plectina</taxon>
        <taxon>Plectoidea</taxon>
        <taxon>Plectidae</taxon>
        <taxon>Plectus</taxon>
    </lineage>
</organism>
<dbReference type="Gene3D" id="3.40.50.150">
    <property type="entry name" value="Vaccinia Virus protein VP39"/>
    <property type="match status" value="2"/>
</dbReference>
<evidence type="ECO:0000256" key="1">
    <source>
        <dbReference type="ARBA" id="ARBA00022603"/>
    </source>
</evidence>
<evidence type="ECO:0000313" key="5">
    <source>
        <dbReference type="Proteomes" id="UP000887566"/>
    </source>
</evidence>
<dbReference type="Pfam" id="PF01596">
    <property type="entry name" value="Methyltransf_3"/>
    <property type="match status" value="1"/>
</dbReference>
<keyword evidence="2" id="KW-0808">Transferase</keyword>
<evidence type="ECO:0000313" key="6">
    <source>
        <dbReference type="WBParaSite" id="PSAMB.scaffold6170size10026.g28044.t1"/>
    </source>
</evidence>
<dbReference type="InterPro" id="IPR002935">
    <property type="entry name" value="SAM_O-MeTrfase"/>
</dbReference>
<keyword evidence="1" id="KW-0489">Methyltransferase</keyword>
<dbReference type="WBParaSite" id="PSAMB.scaffold6170size10026.g28044.t1">
    <property type="protein sequence ID" value="PSAMB.scaffold6170size10026.g28044.t1"/>
    <property type="gene ID" value="PSAMB.scaffold6170size10026.g28044"/>
</dbReference>
<dbReference type="Proteomes" id="UP000887566">
    <property type="component" value="Unplaced"/>
</dbReference>
<dbReference type="PANTHER" id="PTHR10509">
    <property type="entry name" value="O-METHYLTRANSFERASE-RELATED"/>
    <property type="match status" value="1"/>
</dbReference>
<dbReference type="PROSITE" id="PS51682">
    <property type="entry name" value="SAM_OMT_I"/>
    <property type="match status" value="1"/>
</dbReference>
<proteinExistence type="inferred from homology"/>
<comment type="similarity">
    <text evidence="4">Belongs to the class I-like SAM-binding methyltransferase superfamily. Cation-dependent O-methyltransferase family.</text>
</comment>
<dbReference type="PANTHER" id="PTHR10509:SF93">
    <property type="entry name" value="CATECHOL O-METHYLTRANSFERASE DOMAIN-CONTAINING PROTEIN 1"/>
    <property type="match status" value="1"/>
</dbReference>
<keyword evidence="5" id="KW-1185">Reference proteome</keyword>
<dbReference type="GO" id="GO:0008757">
    <property type="term" value="F:S-adenosylmethionine-dependent methyltransferase activity"/>
    <property type="evidence" value="ECO:0007669"/>
    <property type="project" value="TreeGrafter"/>
</dbReference>
<evidence type="ECO:0000256" key="3">
    <source>
        <dbReference type="ARBA" id="ARBA00022691"/>
    </source>
</evidence>
<sequence length="165" mass="18256">MATVSKSYSSSDPVSNYCTELSLRQHPLQVKLQEKTLAEAGEWARMLGAPEVLHFGKNLIQLTRGKRALDIDKLIANGESGKFDFAFIDADKPNYVNYYNKCIELLRSGGVLLIDNALWGGSVAEEEKDESTTVIDAVNRLAHSDDRVNNSLINLGDGTHVIFKK</sequence>
<name>A0A914X0T7_9BILA</name>
<dbReference type="SUPFAM" id="SSF53335">
    <property type="entry name" value="S-adenosyl-L-methionine-dependent methyltransferases"/>
    <property type="match status" value="1"/>
</dbReference>
<reference evidence="6" key="1">
    <citation type="submission" date="2022-11" db="UniProtKB">
        <authorList>
            <consortium name="WormBaseParasite"/>
        </authorList>
    </citation>
    <scope>IDENTIFICATION</scope>
</reference>
<keyword evidence="3" id="KW-0949">S-adenosyl-L-methionine</keyword>